<evidence type="ECO:0000256" key="1">
    <source>
        <dbReference type="SAM" id="MobiDB-lite"/>
    </source>
</evidence>
<feature type="transmembrane region" description="Helical" evidence="2">
    <location>
        <begin position="57"/>
        <end position="78"/>
    </location>
</feature>
<evidence type="ECO:0000256" key="2">
    <source>
        <dbReference type="SAM" id="Phobius"/>
    </source>
</evidence>
<keyword evidence="2" id="KW-0472">Membrane</keyword>
<feature type="compositionally biased region" description="Gly residues" evidence="1">
    <location>
        <begin position="128"/>
        <end position="139"/>
    </location>
</feature>
<protein>
    <submittedName>
        <fullName evidence="3">Uncharacterized protein</fullName>
    </submittedName>
</protein>
<reference evidence="3" key="1">
    <citation type="submission" date="2014-11" db="EMBL/GenBank/DDBJ databases">
        <title>Molecular phylogeny of cliff fern family Woodsiaceae with morphological implications.</title>
        <authorList>
            <person name="Shao Y.-Z."/>
            <person name="Wei R."/>
            <person name="Zhang X.-C."/>
        </authorList>
    </citation>
    <scope>NUCLEOTIDE SEQUENCE</scope>
</reference>
<dbReference type="EMBL" id="CDMZ01005820">
    <property type="protein sequence ID" value="CUC10867.1"/>
    <property type="molecule type" value="Genomic_DNA"/>
</dbReference>
<keyword evidence="2" id="KW-0812">Transmembrane</keyword>
<feature type="region of interest" description="Disordered" evidence="1">
    <location>
        <begin position="1"/>
        <end position="24"/>
    </location>
</feature>
<keyword evidence="2" id="KW-1133">Transmembrane helix</keyword>
<proteinExistence type="predicted"/>
<feature type="region of interest" description="Disordered" evidence="1">
    <location>
        <begin position="112"/>
        <end position="142"/>
    </location>
</feature>
<dbReference type="AlphaFoldDB" id="A0A0K6SB37"/>
<accession>A0A0K6SB37</accession>
<sequence length="189" mass="21165">MLKIQQERQDSDEKKKTSKRPKEERVRFATTTCDMEIYEVMRRGHVDMVFPDSDECLIHFVLLPITFFFPLSFLYNVLLCPDEQRERKALFDTPRFMGFPCAVEGVKERGGVETRAGGGMEASVASGGVEGSDGNAGEGEGQEKEGLMTWFQRVGGRFQPPVARVEGPWEEGEGASLVCRHSSLLQPTL</sequence>
<dbReference type="VEuPathDB" id="CryptoDB:Cvel_2260"/>
<gene>
    <name evidence="3" type="ORF">Cvel_2260.t2.CR1</name>
</gene>
<name>A0A0K6SB37_9ALVE</name>
<organism evidence="3">
    <name type="scientific">Chromera velia CCMP2878</name>
    <dbReference type="NCBI Taxonomy" id="1169474"/>
    <lineage>
        <taxon>Eukaryota</taxon>
        <taxon>Sar</taxon>
        <taxon>Alveolata</taxon>
        <taxon>Colpodellida</taxon>
        <taxon>Chromeraceae</taxon>
        <taxon>Chromera</taxon>
    </lineage>
</organism>
<evidence type="ECO:0000313" key="3">
    <source>
        <dbReference type="EMBL" id="CUC10867.1"/>
    </source>
</evidence>